<proteinExistence type="predicted"/>
<evidence type="ECO:0000313" key="2">
    <source>
        <dbReference type="Proteomes" id="UP000789702"/>
    </source>
</evidence>
<organism evidence="1 2">
    <name type="scientific">Dentiscutata heterogama</name>
    <dbReference type="NCBI Taxonomy" id="1316150"/>
    <lineage>
        <taxon>Eukaryota</taxon>
        <taxon>Fungi</taxon>
        <taxon>Fungi incertae sedis</taxon>
        <taxon>Mucoromycota</taxon>
        <taxon>Glomeromycotina</taxon>
        <taxon>Glomeromycetes</taxon>
        <taxon>Diversisporales</taxon>
        <taxon>Gigasporaceae</taxon>
        <taxon>Dentiscutata</taxon>
    </lineage>
</organism>
<evidence type="ECO:0000313" key="1">
    <source>
        <dbReference type="EMBL" id="CAG8477475.1"/>
    </source>
</evidence>
<comment type="caution">
    <text evidence="1">The sequence shown here is derived from an EMBL/GenBank/DDBJ whole genome shotgun (WGS) entry which is preliminary data.</text>
</comment>
<name>A0ACA9KJL0_9GLOM</name>
<gene>
    <name evidence="1" type="ORF">DHETER_LOCUS1984</name>
</gene>
<reference evidence="1" key="1">
    <citation type="submission" date="2021-06" db="EMBL/GenBank/DDBJ databases">
        <authorList>
            <person name="Kallberg Y."/>
            <person name="Tangrot J."/>
            <person name="Rosling A."/>
        </authorList>
    </citation>
    <scope>NUCLEOTIDE SEQUENCE</scope>
    <source>
        <strain evidence="1">IL203A</strain>
    </source>
</reference>
<dbReference type="Proteomes" id="UP000789702">
    <property type="component" value="Unassembled WGS sequence"/>
</dbReference>
<accession>A0ACA9KJL0</accession>
<keyword evidence="2" id="KW-1185">Reference proteome</keyword>
<protein>
    <submittedName>
        <fullName evidence="1">12477_t:CDS:1</fullName>
    </submittedName>
</protein>
<sequence>MSILISLAISIAWIACVDFAGIVINMTSKDVSIASICDGQFLFDIFHISLGFSKSTVAIGLS</sequence>
<dbReference type="EMBL" id="CAJVPU010001320">
    <property type="protein sequence ID" value="CAG8477475.1"/>
    <property type="molecule type" value="Genomic_DNA"/>
</dbReference>